<evidence type="ECO:0000313" key="2">
    <source>
        <dbReference type="EMBL" id="PRX43420.1"/>
    </source>
</evidence>
<accession>A0A2T0LKI5</accession>
<evidence type="ECO:0000313" key="3">
    <source>
        <dbReference type="Proteomes" id="UP000238362"/>
    </source>
</evidence>
<dbReference type="Proteomes" id="UP000238362">
    <property type="component" value="Unassembled WGS sequence"/>
</dbReference>
<name>A0A2T0LKI5_9PSEU</name>
<reference evidence="2 3" key="1">
    <citation type="submission" date="2018-03" db="EMBL/GenBank/DDBJ databases">
        <title>Genomic Encyclopedia of Type Strains, Phase III (KMG-III): the genomes of soil and plant-associated and newly described type strains.</title>
        <authorList>
            <person name="Whitman W."/>
        </authorList>
    </citation>
    <scope>NUCLEOTIDE SEQUENCE [LARGE SCALE GENOMIC DNA]</scope>
    <source>
        <strain evidence="2 3">CGMCC 4.7125</strain>
    </source>
</reference>
<dbReference type="PANTHER" id="PTHR35585:SF1">
    <property type="entry name" value="HHE DOMAIN PROTEIN (AFU_ORTHOLOGUE AFUA_4G00730)"/>
    <property type="match status" value="1"/>
</dbReference>
<sequence>MPETKDREDVISLLRRQHEEIRDLFGRLPGEEGDARRDTFHRLVHLLSVHETAEEEIVHPQVRELRSGAGRPIVEARLKEEHSAKELLSTLQEIGPDAEGFDTLLAQLRDDVLAHAAHEEREEFPLLQQEVDAERLFDMAAAARAAEAVAPTRPHPGVESQAANLVLGPAAAIMDRARDAIRTVLGR</sequence>
<evidence type="ECO:0000259" key="1">
    <source>
        <dbReference type="Pfam" id="PF01814"/>
    </source>
</evidence>
<dbReference type="EMBL" id="PVNH01000015">
    <property type="protein sequence ID" value="PRX43420.1"/>
    <property type="molecule type" value="Genomic_DNA"/>
</dbReference>
<dbReference type="InterPro" id="IPR012312">
    <property type="entry name" value="Hemerythrin-like"/>
</dbReference>
<dbReference type="PANTHER" id="PTHR35585">
    <property type="entry name" value="HHE DOMAIN PROTEIN (AFU_ORTHOLOGUE AFUA_4G00730)"/>
    <property type="match status" value="1"/>
</dbReference>
<comment type="caution">
    <text evidence="2">The sequence shown here is derived from an EMBL/GenBank/DDBJ whole genome shotgun (WGS) entry which is preliminary data.</text>
</comment>
<protein>
    <submittedName>
        <fullName evidence="2">Hemerythrin HHE cation binding domain-containing protein</fullName>
    </submittedName>
</protein>
<organism evidence="2 3">
    <name type="scientific">Prauserella shujinwangii</name>
    <dbReference type="NCBI Taxonomy" id="1453103"/>
    <lineage>
        <taxon>Bacteria</taxon>
        <taxon>Bacillati</taxon>
        <taxon>Actinomycetota</taxon>
        <taxon>Actinomycetes</taxon>
        <taxon>Pseudonocardiales</taxon>
        <taxon>Pseudonocardiaceae</taxon>
        <taxon>Prauserella</taxon>
    </lineage>
</organism>
<dbReference type="CDD" id="cd12108">
    <property type="entry name" value="Hr-like"/>
    <property type="match status" value="1"/>
</dbReference>
<dbReference type="AlphaFoldDB" id="A0A2T0LKI5"/>
<keyword evidence="3" id="KW-1185">Reference proteome</keyword>
<feature type="domain" description="Hemerythrin-like" evidence="1">
    <location>
        <begin position="10"/>
        <end position="127"/>
    </location>
</feature>
<dbReference type="OrthoDB" id="3212362at2"/>
<proteinExistence type="predicted"/>
<dbReference type="RefSeq" id="WP_106182432.1">
    <property type="nucleotide sequence ID" value="NZ_PVNH01000015.1"/>
</dbReference>
<dbReference type="Pfam" id="PF01814">
    <property type="entry name" value="Hemerythrin"/>
    <property type="match status" value="1"/>
</dbReference>
<dbReference type="Gene3D" id="1.20.120.520">
    <property type="entry name" value="nmb1532 protein domain like"/>
    <property type="match status" value="1"/>
</dbReference>
<gene>
    <name evidence="2" type="ORF">B0I33_11538</name>
</gene>